<dbReference type="Proteomes" id="UP001472677">
    <property type="component" value="Unassembled WGS sequence"/>
</dbReference>
<evidence type="ECO:0000313" key="2">
    <source>
        <dbReference type="Proteomes" id="UP001472677"/>
    </source>
</evidence>
<evidence type="ECO:0008006" key="3">
    <source>
        <dbReference type="Google" id="ProtNLM"/>
    </source>
</evidence>
<evidence type="ECO:0000313" key="1">
    <source>
        <dbReference type="EMBL" id="KAK8597292.1"/>
    </source>
</evidence>
<comment type="caution">
    <text evidence="1">The sequence shown here is derived from an EMBL/GenBank/DDBJ whole genome shotgun (WGS) entry which is preliminary data.</text>
</comment>
<dbReference type="PANTHER" id="PTHR11439">
    <property type="entry name" value="GAG-POL-RELATED RETROTRANSPOSON"/>
    <property type="match status" value="1"/>
</dbReference>
<dbReference type="EMBL" id="JBBPBM010000002">
    <property type="protein sequence ID" value="KAK8597292.1"/>
    <property type="molecule type" value="Genomic_DNA"/>
</dbReference>
<dbReference type="PANTHER" id="PTHR11439:SF496">
    <property type="entry name" value="RNA-DIRECTED DNA POLYMERASE"/>
    <property type="match status" value="1"/>
</dbReference>
<proteinExistence type="predicted"/>
<accession>A0ABR2GB84</accession>
<reference evidence="1 2" key="1">
    <citation type="journal article" date="2024" name="G3 (Bethesda)">
        <title>Genome assembly of Hibiscus sabdariffa L. provides insights into metabolisms of medicinal natural products.</title>
        <authorList>
            <person name="Kim T."/>
        </authorList>
    </citation>
    <scope>NUCLEOTIDE SEQUENCE [LARGE SCALE GENOMIC DNA]</scope>
    <source>
        <strain evidence="1">TK-2024</strain>
        <tissue evidence="1">Old leaves</tissue>
    </source>
</reference>
<protein>
    <recommendedName>
        <fullName evidence="3">Retrotransposon protein, putative, Ty1-copia subclass</fullName>
    </recommendedName>
</protein>
<dbReference type="CDD" id="cd09272">
    <property type="entry name" value="RNase_HI_RT_Ty1"/>
    <property type="match status" value="1"/>
</dbReference>
<keyword evidence="2" id="KW-1185">Reference proteome</keyword>
<organism evidence="1 2">
    <name type="scientific">Hibiscus sabdariffa</name>
    <name type="common">roselle</name>
    <dbReference type="NCBI Taxonomy" id="183260"/>
    <lineage>
        <taxon>Eukaryota</taxon>
        <taxon>Viridiplantae</taxon>
        <taxon>Streptophyta</taxon>
        <taxon>Embryophyta</taxon>
        <taxon>Tracheophyta</taxon>
        <taxon>Spermatophyta</taxon>
        <taxon>Magnoliopsida</taxon>
        <taxon>eudicotyledons</taxon>
        <taxon>Gunneridae</taxon>
        <taxon>Pentapetalae</taxon>
        <taxon>rosids</taxon>
        <taxon>malvids</taxon>
        <taxon>Malvales</taxon>
        <taxon>Malvaceae</taxon>
        <taxon>Malvoideae</taxon>
        <taxon>Hibiscus</taxon>
    </lineage>
</organism>
<dbReference type="Gene3D" id="3.30.420.10">
    <property type="entry name" value="Ribonuclease H-like superfamily/Ribonuclease H"/>
    <property type="match status" value="1"/>
</dbReference>
<gene>
    <name evidence="1" type="ORF">V6N12_065763</name>
</gene>
<name>A0ABR2GB84_9ROSI</name>
<sequence length="198" mass="22269">MYAMIGTRPDLSYALSMTSRYQANPGEGHWIAVKNILKYLRRTKDVFLVYGGEEQLSIKGYTDASFQTDKDDSRSQSGFVFCLNRGAVSWKSSKQDTVADSTTEAEYIAASEATKEAVRIKKFVTELGVVPSISDAMELYFDNNGAIAQAKEPRSHQRSKHILRRFHLVREIIDRGDVEICKVHTDDNIADPLTKPLT</sequence>
<dbReference type="InterPro" id="IPR036397">
    <property type="entry name" value="RNaseH_sf"/>
</dbReference>